<dbReference type="Pfam" id="PF01182">
    <property type="entry name" value="Glucosamine_iso"/>
    <property type="match status" value="1"/>
</dbReference>
<dbReference type="RefSeq" id="WP_310095404.1">
    <property type="nucleotide sequence ID" value="NZ_JAVDUU010000002.1"/>
</dbReference>
<name>A0ABU1TAA0_9SPHI</name>
<reference evidence="3 4" key="1">
    <citation type="submission" date="2023-07" db="EMBL/GenBank/DDBJ databases">
        <title>Sorghum-associated microbial communities from plants grown in Nebraska, USA.</title>
        <authorList>
            <person name="Schachtman D."/>
        </authorList>
    </citation>
    <scope>NUCLEOTIDE SEQUENCE [LARGE SCALE GENOMIC DNA]</scope>
    <source>
        <strain evidence="3 4">3262</strain>
    </source>
</reference>
<sequence>MQINRYKSYEHMSQAVANLVVQQVQRKPDSLICFPSGESPTAMLRILVKLAEDGKVDFNHAHFVALDEWVGLDKNNAGSCSYYLNEHFFSQVDLSPTQIRFFDATAPDLDRECQKMNDYISRLGGLDIMIVGIGMNGHIGLNEPGAIFKAYANHSALDPVTVDVAQKYFKQQPHLSKGITLGLGHLAEAKTPVLMASGEKKADIIAQALNGPVSSSVPASIFQTLPNAQVFLDEDAAAKLFSDQEC</sequence>
<dbReference type="InterPro" id="IPR006148">
    <property type="entry name" value="Glc/Gal-6P_isomerase"/>
</dbReference>
<dbReference type="PROSITE" id="PS01161">
    <property type="entry name" value="GLC_GALNAC_ISOMERASE"/>
    <property type="match status" value="1"/>
</dbReference>
<dbReference type="GO" id="GO:0016853">
    <property type="term" value="F:isomerase activity"/>
    <property type="evidence" value="ECO:0007669"/>
    <property type="project" value="UniProtKB-KW"/>
</dbReference>
<evidence type="ECO:0000256" key="1">
    <source>
        <dbReference type="ARBA" id="ARBA00022801"/>
    </source>
</evidence>
<dbReference type="EMBL" id="JAVDUU010000002">
    <property type="protein sequence ID" value="MDR6942325.1"/>
    <property type="molecule type" value="Genomic_DNA"/>
</dbReference>
<proteinExistence type="predicted"/>
<dbReference type="Proteomes" id="UP001247620">
    <property type="component" value="Unassembled WGS sequence"/>
</dbReference>
<evidence type="ECO:0000313" key="4">
    <source>
        <dbReference type="Proteomes" id="UP001247620"/>
    </source>
</evidence>
<comment type="caution">
    <text evidence="3">The sequence shown here is derived from an EMBL/GenBank/DDBJ whole genome shotgun (WGS) entry which is preliminary data.</text>
</comment>
<accession>A0ABU1TAA0</accession>
<dbReference type="PANTHER" id="PTHR11280:SF5">
    <property type="entry name" value="GLUCOSAMINE-6-PHOSPHATE ISOMERASE"/>
    <property type="match status" value="1"/>
</dbReference>
<protein>
    <submittedName>
        <fullName evidence="3">Galactosamine-6-phosphate isomerase/glucosamine-6-phosphate deaminase</fullName>
        <ecNumber evidence="3">3.5.99.6</ecNumber>
        <ecNumber evidence="3">5.3.1.-</ecNumber>
    </submittedName>
</protein>
<evidence type="ECO:0000259" key="2">
    <source>
        <dbReference type="Pfam" id="PF01182"/>
    </source>
</evidence>
<keyword evidence="1 3" id="KW-0378">Hydrolase</keyword>
<keyword evidence="4" id="KW-1185">Reference proteome</keyword>
<dbReference type="EC" id="5.3.1.-" evidence="3"/>
<gene>
    <name evidence="3" type="ORF">J2W55_002167</name>
</gene>
<evidence type="ECO:0000313" key="3">
    <source>
        <dbReference type="EMBL" id="MDR6942325.1"/>
    </source>
</evidence>
<dbReference type="InterPro" id="IPR037171">
    <property type="entry name" value="NagB/RpiA_transferase-like"/>
</dbReference>
<dbReference type="EC" id="3.5.99.6" evidence="3"/>
<organism evidence="3 4">
    <name type="scientific">Mucilaginibacter pocheonensis</name>
    <dbReference type="NCBI Taxonomy" id="398050"/>
    <lineage>
        <taxon>Bacteria</taxon>
        <taxon>Pseudomonadati</taxon>
        <taxon>Bacteroidota</taxon>
        <taxon>Sphingobacteriia</taxon>
        <taxon>Sphingobacteriales</taxon>
        <taxon>Sphingobacteriaceae</taxon>
        <taxon>Mucilaginibacter</taxon>
    </lineage>
</organism>
<dbReference type="InterPro" id="IPR018321">
    <property type="entry name" value="Glucosamine6P_isomerase_CS"/>
</dbReference>
<dbReference type="Gene3D" id="3.40.50.1360">
    <property type="match status" value="1"/>
</dbReference>
<dbReference type="SUPFAM" id="SSF100950">
    <property type="entry name" value="NagB/RpiA/CoA transferase-like"/>
    <property type="match status" value="1"/>
</dbReference>
<dbReference type="GO" id="GO:0004342">
    <property type="term" value="F:glucosamine-6-phosphate deaminase activity"/>
    <property type="evidence" value="ECO:0007669"/>
    <property type="project" value="UniProtKB-EC"/>
</dbReference>
<dbReference type="InterPro" id="IPR004547">
    <property type="entry name" value="Glucosamine6P_isomerase"/>
</dbReference>
<dbReference type="CDD" id="cd01399">
    <property type="entry name" value="GlcN6P_deaminase"/>
    <property type="match status" value="1"/>
</dbReference>
<feature type="domain" description="Glucosamine/galactosamine-6-phosphate isomerase" evidence="2">
    <location>
        <begin position="10"/>
        <end position="223"/>
    </location>
</feature>
<dbReference type="PANTHER" id="PTHR11280">
    <property type="entry name" value="GLUCOSAMINE-6-PHOSPHATE ISOMERASE"/>
    <property type="match status" value="1"/>
</dbReference>
<keyword evidence="3" id="KW-0413">Isomerase</keyword>